<protein>
    <submittedName>
        <fullName evidence="2">Uncharacterized protein</fullName>
    </submittedName>
</protein>
<proteinExistence type="predicted"/>
<comment type="caution">
    <text evidence="2">The sequence shown here is derived from an EMBL/GenBank/DDBJ whole genome shotgun (WGS) entry which is preliminary data.</text>
</comment>
<keyword evidence="3" id="KW-1185">Reference proteome</keyword>
<evidence type="ECO:0000313" key="2">
    <source>
        <dbReference type="EMBL" id="KAG5595127.1"/>
    </source>
</evidence>
<feature type="region of interest" description="Disordered" evidence="1">
    <location>
        <begin position="1"/>
        <end position="32"/>
    </location>
</feature>
<organism evidence="2 3">
    <name type="scientific">Solanum commersonii</name>
    <name type="common">Commerson's wild potato</name>
    <name type="synonym">Commerson's nightshade</name>
    <dbReference type="NCBI Taxonomy" id="4109"/>
    <lineage>
        <taxon>Eukaryota</taxon>
        <taxon>Viridiplantae</taxon>
        <taxon>Streptophyta</taxon>
        <taxon>Embryophyta</taxon>
        <taxon>Tracheophyta</taxon>
        <taxon>Spermatophyta</taxon>
        <taxon>Magnoliopsida</taxon>
        <taxon>eudicotyledons</taxon>
        <taxon>Gunneridae</taxon>
        <taxon>Pentapetalae</taxon>
        <taxon>asterids</taxon>
        <taxon>lamiids</taxon>
        <taxon>Solanales</taxon>
        <taxon>Solanaceae</taxon>
        <taxon>Solanoideae</taxon>
        <taxon>Solaneae</taxon>
        <taxon>Solanum</taxon>
    </lineage>
</organism>
<evidence type="ECO:0000256" key="1">
    <source>
        <dbReference type="SAM" id="MobiDB-lite"/>
    </source>
</evidence>
<sequence length="95" mass="10915">MAPSEPLSKSEHEDEDEDENGNAVEECESEDEVEELLRDLYPNHDGGTTNTDCDDLLEEEPNVEENFFYNLLKDFKLPLYKNSKASKLSTLIKFL</sequence>
<dbReference type="AlphaFoldDB" id="A0A9J5Y5E5"/>
<gene>
    <name evidence="2" type="ORF">H5410_036359</name>
</gene>
<accession>A0A9J5Y5E5</accession>
<name>A0A9J5Y5E5_SOLCO</name>
<dbReference type="EMBL" id="JACXVP010000007">
    <property type="protein sequence ID" value="KAG5595127.1"/>
    <property type="molecule type" value="Genomic_DNA"/>
</dbReference>
<reference evidence="2 3" key="1">
    <citation type="submission" date="2020-09" db="EMBL/GenBank/DDBJ databases">
        <title>De no assembly of potato wild relative species, Solanum commersonii.</title>
        <authorList>
            <person name="Cho K."/>
        </authorList>
    </citation>
    <scope>NUCLEOTIDE SEQUENCE [LARGE SCALE GENOMIC DNA]</scope>
    <source>
        <strain evidence="2">LZ3.2</strain>
        <tissue evidence="2">Leaf</tissue>
    </source>
</reference>
<dbReference type="OrthoDB" id="1304199at2759"/>
<feature type="compositionally biased region" description="Acidic residues" evidence="1">
    <location>
        <begin position="13"/>
        <end position="32"/>
    </location>
</feature>
<dbReference type="Proteomes" id="UP000824120">
    <property type="component" value="Chromosome 7"/>
</dbReference>
<evidence type="ECO:0000313" key="3">
    <source>
        <dbReference type="Proteomes" id="UP000824120"/>
    </source>
</evidence>